<dbReference type="EMBL" id="BDGG01000012">
    <property type="protein sequence ID" value="GAV05620.1"/>
    <property type="molecule type" value="Genomic_DNA"/>
</dbReference>
<keyword evidence="6" id="KW-0503">Monooxygenase</keyword>
<dbReference type="PANTHER" id="PTHR24300:SF375">
    <property type="entry name" value="CYTOCHROME P450 FAMILY"/>
    <property type="match status" value="1"/>
</dbReference>
<evidence type="ECO:0000256" key="1">
    <source>
        <dbReference type="ARBA" id="ARBA00001971"/>
    </source>
</evidence>
<dbReference type="InterPro" id="IPR002401">
    <property type="entry name" value="Cyt_P450_E_grp-I"/>
</dbReference>
<dbReference type="PRINTS" id="PR00463">
    <property type="entry name" value="EP450I"/>
</dbReference>
<protein>
    <recommendedName>
        <fullName evidence="11">Cytochrome P450</fullName>
    </recommendedName>
</protein>
<dbReference type="GO" id="GO:0020037">
    <property type="term" value="F:heme binding"/>
    <property type="evidence" value="ECO:0007669"/>
    <property type="project" value="InterPro"/>
</dbReference>
<dbReference type="GO" id="GO:0005737">
    <property type="term" value="C:cytoplasm"/>
    <property type="evidence" value="ECO:0007669"/>
    <property type="project" value="TreeGrafter"/>
</dbReference>
<dbReference type="InterPro" id="IPR001128">
    <property type="entry name" value="Cyt_P450"/>
</dbReference>
<dbReference type="SUPFAM" id="SSF48264">
    <property type="entry name" value="Cytochrome P450"/>
    <property type="match status" value="1"/>
</dbReference>
<reference evidence="9 10" key="1">
    <citation type="journal article" date="2016" name="Nat. Commun.">
        <title>Extremotolerant tardigrade genome and improved radiotolerance of human cultured cells by tardigrade-unique protein.</title>
        <authorList>
            <person name="Hashimoto T."/>
            <person name="Horikawa D.D."/>
            <person name="Saito Y."/>
            <person name="Kuwahara H."/>
            <person name="Kozuka-Hata H."/>
            <person name="Shin-I T."/>
            <person name="Minakuchi Y."/>
            <person name="Ohishi K."/>
            <person name="Motoyama A."/>
            <person name="Aizu T."/>
            <person name="Enomoto A."/>
            <person name="Kondo K."/>
            <person name="Tanaka S."/>
            <person name="Hara Y."/>
            <person name="Koshikawa S."/>
            <person name="Sagara H."/>
            <person name="Miura T."/>
            <person name="Yokobori S."/>
            <person name="Miyagawa K."/>
            <person name="Suzuki Y."/>
            <person name="Kubo T."/>
            <person name="Oyama M."/>
            <person name="Kohara Y."/>
            <person name="Fujiyama A."/>
            <person name="Arakawa K."/>
            <person name="Katayama T."/>
            <person name="Toyoda A."/>
            <person name="Kunieda T."/>
        </authorList>
    </citation>
    <scope>NUCLEOTIDE SEQUENCE [LARGE SCALE GENOMIC DNA]</scope>
    <source>
        <strain evidence="9 10">YOKOZUNA-1</strain>
    </source>
</reference>
<sequence>MAVIVPDVWNPTLIYFLVVFALYAVWTKWTASSSSKNRKLPPSPFQFPLLGSLPFLGSLPHEAFSRWAKKLGKIYSCRLGGKTVIVLNDADMIREALAQPVLSGRPHMYTAEVTAKGHGISFASDDTWSIHRRFAFKTFRALGVGQGKIEELIQEEAEKMAGSIASLNGEKFCNNNIIRTSVGSVIAGVLFGERFDFDDPSTHAFFDKMNAVFRFFGPCGVLNIFPVLRFIPAIAANFKKVIEALEGAAKFIDSIIKDRDDCLDTRTVSDYTDAFLNARNKEKELYGKPKLFTDQQYVGAARELFLTGYDTTTSTLRWAFLHIGKNAEAQAKIQQEVDEVVGSGRLPNYADAKAMPFTSAAIYETQRLASIAPLSIPHRAIQDTELSGYFIPKDAWVFTNMWYVHHDESKWQDADAFRPERFLSADGKELVLPNDFIPYSIGKRSCPGETLAKMALFLIFTTILQRFKLTVENPEGVDMSPVNGITLDTKEYLLTAVPRN</sequence>
<evidence type="ECO:0000313" key="10">
    <source>
        <dbReference type="Proteomes" id="UP000186922"/>
    </source>
</evidence>
<evidence type="ECO:0000313" key="9">
    <source>
        <dbReference type="EMBL" id="GAV05620.1"/>
    </source>
</evidence>
<dbReference type="AlphaFoldDB" id="A0A1D1VVX7"/>
<keyword evidence="3 7" id="KW-0479">Metal-binding</keyword>
<evidence type="ECO:0008006" key="11">
    <source>
        <dbReference type="Google" id="ProtNLM"/>
    </source>
</evidence>
<keyword evidence="5 7" id="KW-0408">Iron</keyword>
<comment type="cofactor">
    <cofactor evidence="1 7">
        <name>heme</name>
        <dbReference type="ChEBI" id="CHEBI:30413"/>
    </cofactor>
</comment>
<dbReference type="PANTHER" id="PTHR24300">
    <property type="entry name" value="CYTOCHROME P450 508A4-RELATED"/>
    <property type="match status" value="1"/>
</dbReference>
<dbReference type="Gene3D" id="1.10.630.10">
    <property type="entry name" value="Cytochrome P450"/>
    <property type="match status" value="1"/>
</dbReference>
<evidence type="ECO:0000256" key="8">
    <source>
        <dbReference type="SAM" id="Phobius"/>
    </source>
</evidence>
<evidence type="ECO:0000256" key="4">
    <source>
        <dbReference type="ARBA" id="ARBA00023002"/>
    </source>
</evidence>
<dbReference type="GO" id="GO:0016712">
    <property type="term" value="F:oxidoreductase activity, acting on paired donors, with incorporation or reduction of molecular oxygen, reduced flavin or flavoprotein as one donor, and incorporation of one atom of oxygen"/>
    <property type="evidence" value="ECO:0007669"/>
    <property type="project" value="TreeGrafter"/>
</dbReference>
<keyword evidence="8" id="KW-0812">Transmembrane</keyword>
<dbReference type="InterPro" id="IPR036396">
    <property type="entry name" value="Cyt_P450_sf"/>
</dbReference>
<keyword evidence="7" id="KW-0349">Heme</keyword>
<evidence type="ECO:0000256" key="3">
    <source>
        <dbReference type="ARBA" id="ARBA00022723"/>
    </source>
</evidence>
<accession>A0A1D1VVX7</accession>
<dbReference type="GO" id="GO:0005506">
    <property type="term" value="F:iron ion binding"/>
    <property type="evidence" value="ECO:0007669"/>
    <property type="project" value="InterPro"/>
</dbReference>
<dbReference type="GO" id="GO:0006805">
    <property type="term" value="P:xenobiotic metabolic process"/>
    <property type="evidence" value="ECO:0007669"/>
    <property type="project" value="TreeGrafter"/>
</dbReference>
<feature type="transmembrane region" description="Helical" evidence="8">
    <location>
        <begin position="12"/>
        <end position="31"/>
    </location>
</feature>
<dbReference type="OrthoDB" id="1055148at2759"/>
<name>A0A1D1VVX7_RAMVA</name>
<keyword evidence="10" id="KW-1185">Reference proteome</keyword>
<organism evidence="9 10">
    <name type="scientific">Ramazzottius varieornatus</name>
    <name type="common">Water bear</name>
    <name type="synonym">Tardigrade</name>
    <dbReference type="NCBI Taxonomy" id="947166"/>
    <lineage>
        <taxon>Eukaryota</taxon>
        <taxon>Metazoa</taxon>
        <taxon>Ecdysozoa</taxon>
        <taxon>Tardigrada</taxon>
        <taxon>Eutardigrada</taxon>
        <taxon>Parachela</taxon>
        <taxon>Hypsibioidea</taxon>
        <taxon>Ramazzottiidae</taxon>
        <taxon>Ramazzottius</taxon>
    </lineage>
</organism>
<dbReference type="GO" id="GO:0006082">
    <property type="term" value="P:organic acid metabolic process"/>
    <property type="evidence" value="ECO:0007669"/>
    <property type="project" value="TreeGrafter"/>
</dbReference>
<gene>
    <name evidence="9" type="primary">RvY_15720-1</name>
    <name evidence="9" type="synonym">RvY_15720.1</name>
    <name evidence="9" type="ORF">RvY_15720</name>
</gene>
<comment type="caution">
    <text evidence="9">The sequence shown here is derived from an EMBL/GenBank/DDBJ whole genome shotgun (WGS) entry which is preliminary data.</text>
</comment>
<keyword evidence="8" id="KW-1133">Transmembrane helix</keyword>
<comment type="similarity">
    <text evidence="2">Belongs to the cytochrome P450 family.</text>
</comment>
<keyword evidence="4" id="KW-0560">Oxidoreductase</keyword>
<dbReference type="Pfam" id="PF00067">
    <property type="entry name" value="p450"/>
    <property type="match status" value="1"/>
</dbReference>
<dbReference type="PRINTS" id="PR00385">
    <property type="entry name" value="P450"/>
</dbReference>
<evidence type="ECO:0000256" key="6">
    <source>
        <dbReference type="ARBA" id="ARBA00023033"/>
    </source>
</evidence>
<proteinExistence type="inferred from homology"/>
<evidence type="ECO:0000256" key="2">
    <source>
        <dbReference type="ARBA" id="ARBA00010617"/>
    </source>
</evidence>
<dbReference type="FunFam" id="1.10.630.10:FF:000036">
    <property type="entry name" value="CYtochrome P450 family"/>
    <property type="match status" value="1"/>
</dbReference>
<dbReference type="STRING" id="947166.A0A1D1VVX7"/>
<evidence type="ECO:0000256" key="5">
    <source>
        <dbReference type="ARBA" id="ARBA00023004"/>
    </source>
</evidence>
<keyword evidence="8" id="KW-0472">Membrane</keyword>
<dbReference type="Proteomes" id="UP000186922">
    <property type="component" value="Unassembled WGS sequence"/>
</dbReference>
<evidence type="ECO:0000256" key="7">
    <source>
        <dbReference type="PIRSR" id="PIRSR602401-1"/>
    </source>
</evidence>
<dbReference type="InterPro" id="IPR050182">
    <property type="entry name" value="Cytochrome_P450_fam2"/>
</dbReference>
<feature type="binding site" description="axial binding residue" evidence="7">
    <location>
        <position position="446"/>
    </location>
    <ligand>
        <name>heme</name>
        <dbReference type="ChEBI" id="CHEBI:30413"/>
    </ligand>
    <ligandPart>
        <name>Fe</name>
        <dbReference type="ChEBI" id="CHEBI:18248"/>
    </ligandPart>
</feature>